<gene>
    <name evidence="6" type="ORF">B5V03_15675</name>
</gene>
<name>A0A4Q1V9T8_9BRAD</name>
<evidence type="ECO:0000256" key="1">
    <source>
        <dbReference type="ARBA" id="ARBA00004389"/>
    </source>
</evidence>
<proteinExistence type="predicted"/>
<keyword evidence="6" id="KW-0808">Transferase</keyword>
<sequence length="151" mass="16215">MAVKRLMLVASGGGHWVQLSRLSPAFEGHKALYVTTMEGAEAPSGATPVAVVTDASRSHPASFAVLFAQMIWIIAKFRPDVIVTTGAAPGLVAIQVGKVLGARTVWIDSLANSERMSLSGKLARRYADLWLTQWPHLVEKYPNLSSFGAVL</sequence>
<comment type="subcellular location">
    <subcellularLocation>
        <location evidence="1">Endoplasmic reticulum membrane</location>
        <topology evidence="1">Single-pass membrane protein</topology>
    </subcellularLocation>
</comment>
<keyword evidence="7" id="KW-1185">Reference proteome</keyword>
<dbReference type="Gene3D" id="3.40.50.2000">
    <property type="entry name" value="Glycogen Phosphorylase B"/>
    <property type="match status" value="1"/>
</dbReference>
<evidence type="ECO:0000256" key="5">
    <source>
        <dbReference type="ARBA" id="ARBA00023136"/>
    </source>
</evidence>
<dbReference type="AlphaFoldDB" id="A0A4Q1V9T8"/>
<keyword evidence="5" id="KW-0472">Membrane</keyword>
<evidence type="ECO:0000313" key="6">
    <source>
        <dbReference type="EMBL" id="RXT47710.1"/>
    </source>
</evidence>
<accession>A0A4Q1V9T8</accession>
<dbReference type="GO" id="GO:0004577">
    <property type="term" value="F:N-acetylglucosaminyldiphosphodolichol N-acetylglucosaminyltransferase activity"/>
    <property type="evidence" value="ECO:0007669"/>
    <property type="project" value="TreeGrafter"/>
</dbReference>
<dbReference type="RefSeq" id="WP_008140397.1">
    <property type="nucleotide sequence ID" value="NZ_CP192576.1"/>
</dbReference>
<dbReference type="SUPFAM" id="SSF53756">
    <property type="entry name" value="UDP-Glycosyltransferase/glycogen phosphorylase"/>
    <property type="match status" value="1"/>
</dbReference>
<dbReference type="EMBL" id="MZXW01000017">
    <property type="protein sequence ID" value="RXT47710.1"/>
    <property type="molecule type" value="Genomic_DNA"/>
</dbReference>
<comment type="caution">
    <text evidence="6">The sequence shown here is derived from an EMBL/GenBank/DDBJ whole genome shotgun (WGS) entry which is preliminary data.</text>
</comment>
<evidence type="ECO:0000256" key="3">
    <source>
        <dbReference type="ARBA" id="ARBA00022824"/>
    </source>
</evidence>
<dbReference type="GO" id="GO:0006488">
    <property type="term" value="P:dolichol-linked oligosaccharide biosynthetic process"/>
    <property type="evidence" value="ECO:0007669"/>
    <property type="project" value="InterPro"/>
</dbReference>
<keyword evidence="2" id="KW-0812">Transmembrane</keyword>
<dbReference type="OrthoDB" id="555447at2"/>
<evidence type="ECO:0000256" key="4">
    <source>
        <dbReference type="ARBA" id="ARBA00022989"/>
    </source>
</evidence>
<dbReference type="Pfam" id="PF08660">
    <property type="entry name" value="Alg14"/>
    <property type="match status" value="1"/>
</dbReference>
<dbReference type="InterPro" id="IPR013969">
    <property type="entry name" value="Oligosacch_biosynth_Alg14"/>
</dbReference>
<evidence type="ECO:0000256" key="2">
    <source>
        <dbReference type="ARBA" id="ARBA00022692"/>
    </source>
</evidence>
<protein>
    <submittedName>
        <fullName evidence="6">UDP-N-acetylglucosamine--LPS N-acetylglucosamine transferase</fullName>
    </submittedName>
</protein>
<keyword evidence="4" id="KW-1133">Transmembrane helix</keyword>
<keyword evidence="3" id="KW-0256">Endoplasmic reticulum</keyword>
<dbReference type="PANTHER" id="PTHR12154">
    <property type="entry name" value="GLYCOSYL TRANSFERASE-RELATED"/>
    <property type="match status" value="1"/>
</dbReference>
<organism evidence="6 7">
    <name type="scientific">Bradyrhizobium betae</name>
    <dbReference type="NCBI Taxonomy" id="244734"/>
    <lineage>
        <taxon>Bacteria</taxon>
        <taxon>Pseudomonadati</taxon>
        <taxon>Pseudomonadota</taxon>
        <taxon>Alphaproteobacteria</taxon>
        <taxon>Hyphomicrobiales</taxon>
        <taxon>Nitrobacteraceae</taxon>
        <taxon>Bradyrhizobium</taxon>
    </lineage>
</organism>
<dbReference type="PANTHER" id="PTHR12154:SF4">
    <property type="entry name" value="UDP-N-ACETYLGLUCOSAMINE TRANSFERASE SUBUNIT ALG14 HOMOLOG"/>
    <property type="match status" value="1"/>
</dbReference>
<reference evidence="6 7" key="1">
    <citation type="submission" date="2017-03" db="EMBL/GenBank/DDBJ databases">
        <authorList>
            <person name="Safronova V.I."/>
            <person name="Sazanova A.L."/>
            <person name="Chirak E.R."/>
        </authorList>
    </citation>
    <scope>NUCLEOTIDE SEQUENCE [LARGE SCALE GENOMIC DNA]</scope>
    <source>
        <strain evidence="6 7">Opo-243</strain>
    </source>
</reference>
<evidence type="ECO:0000313" key="7">
    <source>
        <dbReference type="Proteomes" id="UP000290819"/>
    </source>
</evidence>
<dbReference type="Proteomes" id="UP000290819">
    <property type="component" value="Unassembled WGS sequence"/>
</dbReference>